<dbReference type="Proteomes" id="UP000036681">
    <property type="component" value="Unplaced"/>
</dbReference>
<organism evidence="2 3">
    <name type="scientific">Ascaris lumbricoides</name>
    <name type="common">Giant roundworm</name>
    <dbReference type="NCBI Taxonomy" id="6252"/>
    <lineage>
        <taxon>Eukaryota</taxon>
        <taxon>Metazoa</taxon>
        <taxon>Ecdysozoa</taxon>
        <taxon>Nematoda</taxon>
        <taxon>Chromadorea</taxon>
        <taxon>Rhabditida</taxon>
        <taxon>Spirurina</taxon>
        <taxon>Ascaridomorpha</taxon>
        <taxon>Ascaridoidea</taxon>
        <taxon>Ascarididae</taxon>
        <taxon>Ascaris</taxon>
    </lineage>
</organism>
<dbReference type="WBParaSite" id="ALUE_0001024101-mRNA-1">
    <property type="protein sequence ID" value="ALUE_0001024101-mRNA-1"/>
    <property type="gene ID" value="ALUE_0001024101"/>
</dbReference>
<feature type="compositionally biased region" description="Basic and acidic residues" evidence="1">
    <location>
        <begin position="40"/>
        <end position="53"/>
    </location>
</feature>
<protein>
    <submittedName>
        <fullName evidence="3">Uncharacterized protein</fullName>
    </submittedName>
</protein>
<sequence length="106" mass="12113">MAARRIRTALPKTSEISASEGEYYPSSTFHKKLSSASCRSSKDHNRSSVERNMRRYTHTTSFLATKLTPARKERQTGQQRRRSPALEGVSSWKQLLRREGLTLLDS</sequence>
<proteinExistence type="predicted"/>
<dbReference type="AlphaFoldDB" id="A0A0M3I1P2"/>
<keyword evidence="2" id="KW-1185">Reference proteome</keyword>
<name>A0A0M3I1P2_ASCLU</name>
<evidence type="ECO:0000313" key="2">
    <source>
        <dbReference type="Proteomes" id="UP000036681"/>
    </source>
</evidence>
<feature type="region of interest" description="Disordered" evidence="1">
    <location>
        <begin position="29"/>
        <end position="55"/>
    </location>
</feature>
<feature type="region of interest" description="Disordered" evidence="1">
    <location>
        <begin position="67"/>
        <end position="89"/>
    </location>
</feature>
<evidence type="ECO:0000313" key="3">
    <source>
        <dbReference type="WBParaSite" id="ALUE_0001024101-mRNA-1"/>
    </source>
</evidence>
<evidence type="ECO:0000256" key="1">
    <source>
        <dbReference type="SAM" id="MobiDB-lite"/>
    </source>
</evidence>
<reference evidence="3" key="1">
    <citation type="submission" date="2017-02" db="UniProtKB">
        <authorList>
            <consortium name="WormBaseParasite"/>
        </authorList>
    </citation>
    <scope>IDENTIFICATION</scope>
</reference>
<accession>A0A0M3I1P2</accession>